<protein>
    <submittedName>
        <fullName evidence="5">Carbohydrate diacid regulator</fullName>
    </submittedName>
</protein>
<dbReference type="EMBL" id="CACRTQ010000058">
    <property type="protein sequence ID" value="VYU41667.1"/>
    <property type="molecule type" value="Genomic_DNA"/>
</dbReference>
<proteinExistence type="inferred from homology"/>
<dbReference type="Gene3D" id="1.10.10.2840">
    <property type="entry name" value="PucR C-terminal helix-turn-helix domain"/>
    <property type="match status" value="1"/>
</dbReference>
<evidence type="ECO:0000313" key="5">
    <source>
        <dbReference type="EMBL" id="VYU41667.1"/>
    </source>
</evidence>
<sequence>MNISKQLARNIVKNLKDVLKQEINFIDTEGIIIASTDEERIRTLHEGAKIVLDTKKEVFISEDGQFKGTKRGINASVYFEQHIIGIIGLTGGKEVKKYAEILKKMTEILIKEAYLKDFTFQLRERHRLTIESLLFPFSHFDSPHLIELDFSSPYYVVVGQLPDNQELYQEQITPLLELLERVFSYYSQALFTVHRQQIIILVNRISRALLISLLDKVQTNFEKSYQLQLNFGIGSLCYTEQETPQSFLHAQHAFEWRTFHQSVNKIRFFEDLDLGILLPAIPSGQRSLYVKRILKSLTEEEVHLFKKTLTCFSKNNGSIKKCAEELFIHKNTLQYRLNKLHSLTGYNPRNYDDYLILKLAFLLIQI</sequence>
<gene>
    <name evidence="5" type="primary">cdaR</name>
    <name evidence="5" type="ORF">EFLFYP64_02202</name>
</gene>
<dbReference type="Pfam" id="PF17853">
    <property type="entry name" value="GGDEF_2"/>
    <property type="match status" value="1"/>
</dbReference>
<evidence type="ECO:0000256" key="1">
    <source>
        <dbReference type="ARBA" id="ARBA00006754"/>
    </source>
</evidence>
<reference evidence="5" key="1">
    <citation type="submission" date="2019-11" db="EMBL/GenBank/DDBJ databases">
        <authorList>
            <person name="Feng L."/>
        </authorList>
    </citation>
    <scope>NUCLEOTIDE SEQUENCE</scope>
    <source>
        <strain evidence="5">EFaeciumLFYP64</strain>
    </source>
</reference>
<dbReference type="PANTHER" id="PTHR33744:SF16">
    <property type="entry name" value="CARBOHYDRATE DIACID REGULATOR"/>
    <property type="match status" value="1"/>
</dbReference>
<accession>A0A6N3EV00</accession>
<feature type="domain" description="PucR C-terminal helix-turn-helix" evidence="3">
    <location>
        <begin position="307"/>
        <end position="362"/>
    </location>
</feature>
<dbReference type="InterPro" id="IPR051448">
    <property type="entry name" value="CdaR-like_regulators"/>
</dbReference>
<comment type="similarity">
    <text evidence="1">Belongs to the CdaR family.</text>
</comment>
<feature type="domain" description="Putative sugar diacid recognition" evidence="2">
    <location>
        <begin position="3"/>
        <end position="123"/>
    </location>
</feature>
<evidence type="ECO:0000259" key="2">
    <source>
        <dbReference type="Pfam" id="PF05651"/>
    </source>
</evidence>
<name>A0A6N3EV00_ENTFC</name>
<dbReference type="InterPro" id="IPR041522">
    <property type="entry name" value="CdaR_GGDEF"/>
</dbReference>
<dbReference type="InterPro" id="IPR042070">
    <property type="entry name" value="PucR_C-HTH_sf"/>
</dbReference>
<organism evidence="5">
    <name type="scientific">Enterococcus faecium</name>
    <name type="common">Streptococcus faecium</name>
    <dbReference type="NCBI Taxonomy" id="1352"/>
    <lineage>
        <taxon>Bacteria</taxon>
        <taxon>Bacillati</taxon>
        <taxon>Bacillota</taxon>
        <taxon>Bacilli</taxon>
        <taxon>Lactobacillales</taxon>
        <taxon>Enterococcaceae</taxon>
        <taxon>Enterococcus</taxon>
    </lineage>
</organism>
<dbReference type="InterPro" id="IPR025736">
    <property type="entry name" value="PucR_C-HTH_dom"/>
</dbReference>
<dbReference type="Pfam" id="PF05651">
    <property type="entry name" value="Diacid_rec"/>
    <property type="match status" value="1"/>
</dbReference>
<dbReference type="Pfam" id="PF13556">
    <property type="entry name" value="HTH_30"/>
    <property type="match status" value="1"/>
</dbReference>
<dbReference type="InterPro" id="IPR008599">
    <property type="entry name" value="Diacid_rec"/>
</dbReference>
<dbReference type="AlphaFoldDB" id="A0A6N3EV00"/>
<dbReference type="RefSeq" id="WP_148411305.1">
    <property type="nucleotide sequence ID" value="NZ_CACRTQ010000058.1"/>
</dbReference>
<feature type="domain" description="CdaR GGDEF-like" evidence="4">
    <location>
        <begin position="146"/>
        <end position="253"/>
    </location>
</feature>
<evidence type="ECO:0000259" key="3">
    <source>
        <dbReference type="Pfam" id="PF13556"/>
    </source>
</evidence>
<evidence type="ECO:0000259" key="4">
    <source>
        <dbReference type="Pfam" id="PF17853"/>
    </source>
</evidence>
<dbReference type="PANTHER" id="PTHR33744">
    <property type="entry name" value="CARBOHYDRATE DIACID REGULATOR"/>
    <property type="match status" value="1"/>
</dbReference>